<evidence type="ECO:0000256" key="1">
    <source>
        <dbReference type="SAM" id="Phobius"/>
    </source>
</evidence>
<dbReference type="SUPFAM" id="SSF51126">
    <property type="entry name" value="Pectin lyase-like"/>
    <property type="match status" value="1"/>
</dbReference>
<evidence type="ECO:0000313" key="3">
    <source>
        <dbReference type="Proteomes" id="UP000239800"/>
    </source>
</evidence>
<reference evidence="2 3" key="1">
    <citation type="submission" date="2016-11" db="EMBL/GenBank/DDBJ databases">
        <title>Trade-off between light-utilization and light-protection in marine flavobacteria.</title>
        <authorList>
            <person name="Kumagai Y."/>
        </authorList>
    </citation>
    <scope>NUCLEOTIDE SEQUENCE [LARGE SCALE GENOMIC DNA]</scope>
    <source>
        <strain evidence="2 3">NBRC 107741</strain>
    </source>
</reference>
<keyword evidence="1" id="KW-1133">Transmembrane helix</keyword>
<dbReference type="InterPro" id="IPR011050">
    <property type="entry name" value="Pectin_lyase_fold/virulence"/>
</dbReference>
<dbReference type="AlphaFoldDB" id="A0A2S7KLX0"/>
<sequence>MKIKKHKGQGGSPLIFIAIIAILLISVMALLKEKDEVSLASPDPTELTDLFSETKIRQVRSYKSILDSVYKGIYEDSTLSIYIVKQYAVPHLVYIYPDSLNERQAADRFFVHVYLKDNSKIVQDQTTKFLNFGFVPRRPFEEIEVDGRKYIVFKRKLVHDNYLGRVLELDNVDYINTGRFQQDLGRSFQRSKLKIPDEATIEIKNNFQRQVIRISDKNFSQLKEYREEAVKNGVIGSEQKQLLPARITDPATGQEIKVDIRLKGDWTDHVVDEKKWSLRVVMDEEKTIKGMRKFSFQHPKVRNYAWEWLFQKAVKREGLIGIRYDFVDLTLKVGAKDQSREIPIGIMAAEEAFDKILLENNRRREGVILAFDESYYWKDIEQKIDLGLEEIKNQNGEFLIDSSPIRLYNENKVLQDPNLMRQFETAKNLLDGFRQKKLKVSEAFDIDRLTSYVALLNLFGGLHGLGFINLKFYYNPITGKLEPIAFDSNSGNKISDVVNFHLSGSDDLYREKLAEKLRYFSSTDYINSLIDDHSEELQEILINLNTEFNTGLDTSILEFNSNMIKRYINPSTSLLNDFESFDGKSMALKVFNKTDFDITITGLQHQDGKLLDVLKEDLYISPGETKLLNFELKDAFVNAFVSKKNKKSEFRYPKDVAKLRVTYLINGIDLERKSEVRPYGWNKDLDASVSDIKEARSSNMEEFDFLLVDSSTGIVRIGPGDHRVDHTVIIPENFEVQIEKGANIDLINHASFLSHSPIFSLGTGDSPITFYSSDGTGGGVFINKAHKRSLVEHTTFSNLSNPSDAHWEVSGAVNFHESDVSISQSVFKDNRCEDALNIIRSNFSMDGSLFENTWSDAFDGDFVEGTITNSEFNSAGNDGIDVSGSSIYLENITINNPSDKGVSAGEASNMKGTNIRVKGGEIGIVSKDLSTIEFSDVYISETRLGFSAFQKKPEFGIGKITINDLFMSDTESDHLVESGSELTIDDVRMSTVSNRVIEQMYGKEYGKSSK</sequence>
<name>A0A2S7KLX0_9FLAO</name>
<keyword evidence="3" id="KW-1185">Reference proteome</keyword>
<dbReference type="Gene3D" id="2.160.20.10">
    <property type="entry name" value="Single-stranded right-handed beta-helix, Pectin lyase-like"/>
    <property type="match status" value="1"/>
</dbReference>
<protein>
    <recommendedName>
        <fullName evidence="4">Right handed beta helix domain-containing protein</fullName>
    </recommendedName>
</protein>
<dbReference type="EMBL" id="MQUB01000001">
    <property type="protein sequence ID" value="PQB03598.1"/>
    <property type="molecule type" value="Genomic_DNA"/>
</dbReference>
<dbReference type="Proteomes" id="UP000239800">
    <property type="component" value="Unassembled WGS sequence"/>
</dbReference>
<feature type="transmembrane region" description="Helical" evidence="1">
    <location>
        <begin position="12"/>
        <end position="31"/>
    </location>
</feature>
<proteinExistence type="predicted"/>
<keyword evidence="1" id="KW-0812">Transmembrane</keyword>
<dbReference type="OrthoDB" id="6198791at2"/>
<comment type="caution">
    <text evidence="2">The sequence shown here is derived from an EMBL/GenBank/DDBJ whole genome shotgun (WGS) entry which is preliminary data.</text>
</comment>
<keyword evidence="1" id="KW-0472">Membrane</keyword>
<dbReference type="InterPro" id="IPR012334">
    <property type="entry name" value="Pectin_lyas_fold"/>
</dbReference>
<accession>A0A2S7KLX0</accession>
<gene>
    <name evidence="2" type="ORF">BST85_00800</name>
</gene>
<organism evidence="2 3">
    <name type="scientific">Aureitalea marina</name>
    <dbReference type="NCBI Taxonomy" id="930804"/>
    <lineage>
        <taxon>Bacteria</taxon>
        <taxon>Pseudomonadati</taxon>
        <taxon>Bacteroidota</taxon>
        <taxon>Flavobacteriia</taxon>
        <taxon>Flavobacteriales</taxon>
        <taxon>Flavobacteriaceae</taxon>
        <taxon>Aureitalea</taxon>
    </lineage>
</organism>
<evidence type="ECO:0000313" key="2">
    <source>
        <dbReference type="EMBL" id="PQB03598.1"/>
    </source>
</evidence>
<dbReference type="RefSeq" id="WP_104811521.1">
    <property type="nucleotide sequence ID" value="NZ_MQUB01000001.1"/>
</dbReference>
<evidence type="ECO:0008006" key="4">
    <source>
        <dbReference type="Google" id="ProtNLM"/>
    </source>
</evidence>